<evidence type="ECO:0000256" key="1">
    <source>
        <dbReference type="ARBA" id="ARBA00004245"/>
    </source>
</evidence>
<evidence type="ECO:0000259" key="5">
    <source>
        <dbReference type="PROSITE" id="PS51460"/>
    </source>
</evidence>
<evidence type="ECO:0000256" key="2">
    <source>
        <dbReference type="ARBA" id="ARBA00022490"/>
    </source>
</evidence>
<dbReference type="PROSITE" id="PS51460">
    <property type="entry name" value="GAR"/>
    <property type="match status" value="1"/>
</dbReference>
<comment type="subcellular location">
    <subcellularLocation>
        <location evidence="1">Cytoplasm</location>
        <location evidence="1">Cytoskeleton</location>
    </subcellularLocation>
</comment>
<keyword evidence="7" id="KW-1185">Reference proteome</keyword>
<feature type="compositionally biased region" description="Polar residues" evidence="4">
    <location>
        <begin position="651"/>
        <end position="676"/>
    </location>
</feature>
<feature type="region of interest" description="Disordered" evidence="4">
    <location>
        <begin position="917"/>
        <end position="958"/>
    </location>
</feature>
<dbReference type="SMART" id="SM00243">
    <property type="entry name" value="GAS2"/>
    <property type="match status" value="1"/>
</dbReference>
<sequence length="982" mass="108610">MAAQTPQPRYHSQLEHLKKLPIPYSDIFLMLTSYDTMPIETLGSNFRKAASESSEWIEAAKSVVLNLEMVAKHDGCNEKRDTGDIEAIMNRFQPIIDMMMELRDKIGSVLESPKVAGTEEKTDGDEPGTSLLTLVELQRTTKNIQNDWTSLKTVLDNVKGIFANAVLRRELLTQMEDVLVEVEDIGFAIDKFQEERSHPSTDTSTSRSADTPSMAKGDRTQEKQRNTETLTNVDTRIESLTVMFEALTTQVAAHPSNDPKKEELQGQYGMLLELWDDTKARRERISEELKEDRWLAVFEQVSGQVGSMMESLDRAIVHCQGLVDQIKGMVSENMVLTAPIDREHLYAIFKSFEAKHKYYAPAVHKMLNMLDNGIESRTTKRLDIIQKHRIMKNEWEQLRTRLDSVELDLDGIEEMLNILDSSMPSHVSVTPAQLPEKPLFAMRRPQTQVELRSAPPVLFQPPESSSQVQRGRRLLPTSTVLRSSMVSPEPSARTRNRSPVNLQSRERPWSPAPSMTSTAAPRVHHRELLQISCAHGVQGTLTILITKTTSPNIPGIPYAPSAASMYAPRPSSPSRPVSPSSIPSRPDSSLRTRSISCTASINATSQPKPVFSPVGSLSKLSAGAQSARAPSPIPGFSNGRRTQLRVPPPVDTNNPSRPRQNSAPETPQRRSTSPGPSSHGRGVVSTNLAAQLSPRQLFSPSASRQLALGSQNARSATSHGYRSHHEMDNTQQFQDGRRTSLGNRPNGQQATKAESVSGSYSEGPETIYGLGQSAASGSASSMGLEISSGTPFEEPTSPSTSSSSSSGSFSRLQHQTQEQQQRQQQRLKKSELLDVSEKANIREEPIASYRPVRGDELDEEFARILNVSLKQMQVRRLGEGKYYFGGRMEERIPGKVTAVGGKTVLCRLMEFGRVPAGAEDDSKTLRRPEAVASRSSRPRTRSFNNSSSPAPTTPARSRKVMVRVGGGWQDLDIFLLDLCSRS</sequence>
<organism evidence="6 7">
    <name type="scientific">Modicella reniformis</name>
    <dbReference type="NCBI Taxonomy" id="1440133"/>
    <lineage>
        <taxon>Eukaryota</taxon>
        <taxon>Fungi</taxon>
        <taxon>Fungi incertae sedis</taxon>
        <taxon>Mucoromycota</taxon>
        <taxon>Mortierellomycotina</taxon>
        <taxon>Mortierellomycetes</taxon>
        <taxon>Mortierellales</taxon>
        <taxon>Mortierellaceae</taxon>
        <taxon>Modicella</taxon>
    </lineage>
</organism>
<feature type="domain" description="GAR" evidence="5">
    <location>
        <begin position="848"/>
        <end position="982"/>
    </location>
</feature>
<feature type="compositionally biased region" description="Low complexity" evidence="4">
    <location>
        <begin position="944"/>
        <end position="955"/>
    </location>
</feature>
<feature type="compositionally biased region" description="Basic and acidic residues" evidence="4">
    <location>
        <begin position="920"/>
        <end position="929"/>
    </location>
</feature>
<dbReference type="PANTHER" id="PTHR24216">
    <property type="entry name" value="PAXILLIN-RELATED"/>
    <property type="match status" value="1"/>
</dbReference>
<gene>
    <name evidence="6" type="ORF">BGZ65_009154</name>
</gene>
<dbReference type="InterPro" id="IPR003108">
    <property type="entry name" value="GAR_dom"/>
</dbReference>
<keyword evidence="2" id="KW-0963">Cytoplasm</keyword>
<feature type="compositionally biased region" description="Low complexity" evidence="4">
    <location>
        <begin position="773"/>
        <end position="824"/>
    </location>
</feature>
<dbReference type="PANTHER" id="PTHR24216:SF65">
    <property type="entry name" value="PAXILLIN-LIKE PROTEIN 1"/>
    <property type="match status" value="1"/>
</dbReference>
<proteinExistence type="predicted"/>
<dbReference type="InterPro" id="IPR036534">
    <property type="entry name" value="GAR_dom_sf"/>
</dbReference>
<evidence type="ECO:0000256" key="4">
    <source>
        <dbReference type="SAM" id="MobiDB-lite"/>
    </source>
</evidence>
<dbReference type="InterPro" id="IPR013889">
    <property type="entry name" value="Karyogamy_KAR9"/>
</dbReference>
<dbReference type="Pfam" id="PF08580">
    <property type="entry name" value="KAR9"/>
    <property type="match status" value="1"/>
</dbReference>
<feature type="region of interest" description="Disordered" evidence="4">
    <location>
        <begin position="705"/>
        <end position="832"/>
    </location>
</feature>
<dbReference type="Gene3D" id="3.30.920.20">
    <property type="entry name" value="Gas2-like domain"/>
    <property type="match status" value="1"/>
</dbReference>
<feature type="region of interest" description="Disordered" evidence="4">
    <location>
        <begin position="481"/>
        <end position="520"/>
    </location>
</feature>
<evidence type="ECO:0000313" key="6">
    <source>
        <dbReference type="EMBL" id="KAF9962436.1"/>
    </source>
</evidence>
<protein>
    <recommendedName>
        <fullName evidence="5">GAR domain-containing protein</fullName>
    </recommendedName>
</protein>
<feature type="region of interest" description="Disordered" evidence="4">
    <location>
        <begin position="193"/>
        <end position="232"/>
    </location>
</feature>
<evidence type="ECO:0000256" key="3">
    <source>
        <dbReference type="ARBA" id="ARBA00023212"/>
    </source>
</evidence>
<evidence type="ECO:0000313" key="7">
    <source>
        <dbReference type="Proteomes" id="UP000749646"/>
    </source>
</evidence>
<name>A0A9P6J4F3_9FUNG</name>
<dbReference type="OrthoDB" id="5559380at2759"/>
<dbReference type="AlphaFoldDB" id="A0A9P6J4F3"/>
<dbReference type="GO" id="GO:0008017">
    <property type="term" value="F:microtubule binding"/>
    <property type="evidence" value="ECO:0007669"/>
    <property type="project" value="InterPro"/>
</dbReference>
<feature type="region of interest" description="Disordered" evidence="4">
    <location>
        <begin position="622"/>
        <end position="683"/>
    </location>
</feature>
<feature type="compositionally biased region" description="Polar residues" evidence="4">
    <location>
        <begin position="729"/>
        <end position="760"/>
    </location>
</feature>
<dbReference type="Proteomes" id="UP000749646">
    <property type="component" value="Unassembled WGS sequence"/>
</dbReference>
<dbReference type="Pfam" id="PF02187">
    <property type="entry name" value="GAS2"/>
    <property type="match status" value="1"/>
</dbReference>
<feature type="compositionally biased region" description="Basic and acidic residues" evidence="4">
    <location>
        <begin position="216"/>
        <end position="226"/>
    </location>
</feature>
<dbReference type="GO" id="GO:0005856">
    <property type="term" value="C:cytoskeleton"/>
    <property type="evidence" value="ECO:0007669"/>
    <property type="project" value="UniProtKB-SubCell"/>
</dbReference>
<feature type="compositionally biased region" description="Low complexity" evidence="4">
    <location>
        <begin position="200"/>
        <end position="213"/>
    </location>
</feature>
<reference evidence="6" key="1">
    <citation type="journal article" date="2020" name="Fungal Divers.">
        <title>Resolving the Mortierellaceae phylogeny through synthesis of multi-gene phylogenetics and phylogenomics.</title>
        <authorList>
            <person name="Vandepol N."/>
            <person name="Liber J."/>
            <person name="Desiro A."/>
            <person name="Na H."/>
            <person name="Kennedy M."/>
            <person name="Barry K."/>
            <person name="Grigoriev I.V."/>
            <person name="Miller A.N."/>
            <person name="O'Donnell K."/>
            <person name="Stajich J.E."/>
            <person name="Bonito G."/>
        </authorList>
    </citation>
    <scope>NUCLEOTIDE SEQUENCE</scope>
    <source>
        <strain evidence="6">MES-2147</strain>
    </source>
</reference>
<dbReference type="EMBL" id="JAAAHW010006379">
    <property type="protein sequence ID" value="KAF9962436.1"/>
    <property type="molecule type" value="Genomic_DNA"/>
</dbReference>
<accession>A0A9P6J4F3</accession>
<dbReference type="SUPFAM" id="SSF143575">
    <property type="entry name" value="GAS2 domain-like"/>
    <property type="match status" value="1"/>
</dbReference>
<keyword evidence="3" id="KW-0206">Cytoskeleton</keyword>
<feature type="region of interest" description="Disordered" evidence="4">
    <location>
        <begin position="564"/>
        <end position="591"/>
    </location>
</feature>
<feature type="compositionally biased region" description="Polar residues" evidence="4">
    <location>
        <begin position="705"/>
        <end position="720"/>
    </location>
</feature>
<comment type="caution">
    <text evidence="6">The sequence shown here is derived from an EMBL/GenBank/DDBJ whole genome shotgun (WGS) entry which is preliminary data.</text>
</comment>